<dbReference type="AlphaFoldDB" id="A0A495VMU0"/>
<keyword evidence="2" id="KW-1185">Reference proteome</keyword>
<comment type="caution">
    <text evidence="1">The sequence shown here is derived from an EMBL/GenBank/DDBJ whole genome shotgun (WGS) entry which is preliminary data.</text>
</comment>
<evidence type="ECO:0000313" key="2">
    <source>
        <dbReference type="Proteomes" id="UP000270626"/>
    </source>
</evidence>
<dbReference type="InterPro" id="IPR007710">
    <property type="entry name" value="Nucleoside_deoxyribTrfase"/>
</dbReference>
<dbReference type="SUPFAM" id="SSF52309">
    <property type="entry name" value="N-(deoxy)ribosyltransferase-like"/>
    <property type="match status" value="1"/>
</dbReference>
<evidence type="ECO:0000313" key="1">
    <source>
        <dbReference type="EMBL" id="RKT50711.1"/>
    </source>
</evidence>
<accession>A0A495VMU0</accession>
<keyword evidence="1" id="KW-0808">Transferase</keyword>
<dbReference type="GO" id="GO:0070694">
    <property type="term" value="F:5-hydroxymethyl-dUMP N-hydrolase activity"/>
    <property type="evidence" value="ECO:0007669"/>
    <property type="project" value="TreeGrafter"/>
</dbReference>
<dbReference type="PANTHER" id="PTHR15364">
    <property type="entry name" value="2'-DEOXYNUCLEOSIDE 5'-PHOSPHATE N-HYDROLASE 1"/>
    <property type="match status" value="1"/>
</dbReference>
<sequence length="160" mass="16893">MKIYLAGPDVFLPDALARAEAARQLLAGHGHRALIPLDNSETTAAGIYRANIALIADADAVIANLNPFRGFEPDSGTAFEVGYALALGKTVVGYVADDRPQADKLADHLGAPLARVDGRLLDAQQNAVENFALPLNLMLAIPCRIIRGGLEEALQVLGGR</sequence>
<dbReference type="Gene3D" id="3.40.50.450">
    <property type="match status" value="1"/>
</dbReference>
<dbReference type="RefSeq" id="WP_121458941.1">
    <property type="nucleotide sequence ID" value="NZ_RBXP01000017.1"/>
</dbReference>
<gene>
    <name evidence="1" type="ORF">DFR40_2635</name>
</gene>
<dbReference type="GO" id="GO:0016740">
    <property type="term" value="F:transferase activity"/>
    <property type="evidence" value="ECO:0007669"/>
    <property type="project" value="UniProtKB-KW"/>
</dbReference>
<reference evidence="1 2" key="1">
    <citation type="submission" date="2018-10" db="EMBL/GenBank/DDBJ databases">
        <title>Genomic Encyclopedia of Type Strains, Phase IV (KMG-IV): sequencing the most valuable type-strain genomes for metagenomic binning, comparative biology and taxonomic classification.</title>
        <authorList>
            <person name="Goeker M."/>
        </authorList>
    </citation>
    <scope>NUCLEOTIDE SEQUENCE [LARGE SCALE GENOMIC DNA]</scope>
    <source>
        <strain evidence="1 2">DSM 23841</strain>
    </source>
</reference>
<dbReference type="Pfam" id="PF05014">
    <property type="entry name" value="Nuc_deoxyrib_tr"/>
    <property type="match status" value="1"/>
</dbReference>
<dbReference type="GO" id="GO:0009159">
    <property type="term" value="P:deoxyribonucleoside monophosphate catabolic process"/>
    <property type="evidence" value="ECO:0007669"/>
    <property type="project" value="TreeGrafter"/>
</dbReference>
<dbReference type="EMBL" id="RBXP01000017">
    <property type="protein sequence ID" value="RKT50711.1"/>
    <property type="molecule type" value="Genomic_DNA"/>
</dbReference>
<dbReference type="InterPro" id="IPR051239">
    <property type="entry name" value="2'-dNMP_N-hydrolase"/>
</dbReference>
<protein>
    <submittedName>
        <fullName evidence="1">Nucleoside 2-deoxyribosyltransferase</fullName>
    </submittedName>
</protein>
<dbReference type="Proteomes" id="UP000270626">
    <property type="component" value="Unassembled WGS sequence"/>
</dbReference>
<dbReference type="PANTHER" id="PTHR15364:SF0">
    <property type="entry name" value="2'-DEOXYNUCLEOSIDE 5'-PHOSPHATE N-HYDROLASE 1"/>
    <property type="match status" value="1"/>
</dbReference>
<organism evidence="1 2">
    <name type="scientific">Azonexus fungiphilus</name>
    <dbReference type="NCBI Taxonomy" id="146940"/>
    <lineage>
        <taxon>Bacteria</taxon>
        <taxon>Pseudomonadati</taxon>
        <taxon>Pseudomonadota</taxon>
        <taxon>Betaproteobacteria</taxon>
        <taxon>Rhodocyclales</taxon>
        <taxon>Azonexaceae</taxon>
        <taxon>Azonexus</taxon>
    </lineage>
</organism>
<dbReference type="OrthoDB" id="9795789at2"/>
<name>A0A495VMU0_9RHOO</name>
<proteinExistence type="predicted"/>